<dbReference type="Proteomes" id="UP001154255">
    <property type="component" value="Unassembled WGS sequence"/>
</dbReference>
<keyword evidence="1" id="KW-0472">Membrane</keyword>
<keyword evidence="5" id="KW-1185">Reference proteome</keyword>
<evidence type="ECO:0000313" key="3">
    <source>
        <dbReference type="EMBL" id="CAI3952015.1"/>
    </source>
</evidence>
<feature type="transmembrane region" description="Helical" evidence="1">
    <location>
        <begin position="525"/>
        <end position="545"/>
    </location>
</feature>
<proteinExistence type="predicted"/>
<feature type="transmembrane region" description="Helical" evidence="1">
    <location>
        <begin position="157"/>
        <end position="176"/>
    </location>
</feature>
<feature type="transmembrane region" description="Helical" evidence="1">
    <location>
        <begin position="682"/>
        <end position="702"/>
    </location>
</feature>
<feature type="transmembrane region" description="Helical" evidence="1">
    <location>
        <begin position="469"/>
        <end position="486"/>
    </location>
</feature>
<comment type="caution">
    <text evidence="3">The sequence shown here is derived from an EMBL/GenBank/DDBJ whole genome shotgun (WGS) entry which is preliminary data.</text>
</comment>
<feature type="transmembrane region" description="Helical" evidence="1">
    <location>
        <begin position="126"/>
        <end position="145"/>
    </location>
</feature>
<feature type="transmembrane region" description="Helical" evidence="1">
    <location>
        <begin position="102"/>
        <end position="120"/>
    </location>
</feature>
<dbReference type="EMBL" id="CAMXCS010000004">
    <property type="protein sequence ID" value="CAI3950992.1"/>
    <property type="molecule type" value="Genomic_DNA"/>
</dbReference>
<dbReference type="InterPro" id="IPR006726">
    <property type="entry name" value="PHBA_efflux_AaeB/fusaric-R"/>
</dbReference>
<accession>A0A9W4TQP6</accession>
<evidence type="ECO:0000313" key="2">
    <source>
        <dbReference type="EMBL" id="CAI3950992.1"/>
    </source>
</evidence>
<feature type="transmembrane region" description="Helical" evidence="1">
    <location>
        <begin position="26"/>
        <end position="48"/>
    </location>
</feature>
<evidence type="ECO:0000313" key="4">
    <source>
        <dbReference type="Proteomes" id="UP001154255"/>
    </source>
</evidence>
<dbReference type="Proteomes" id="UP001154259">
    <property type="component" value="Unassembled WGS sequence"/>
</dbReference>
<dbReference type="Pfam" id="PF04632">
    <property type="entry name" value="FUSC"/>
    <property type="match status" value="1"/>
</dbReference>
<feature type="transmembrane region" description="Helical" evidence="1">
    <location>
        <begin position="442"/>
        <end position="463"/>
    </location>
</feature>
<protein>
    <submittedName>
        <fullName evidence="3">Uncharacterized membrane protein YccC (YccC)</fullName>
    </submittedName>
</protein>
<sequence length="719" mass="82070">MRFSRVISLDFLSFENWRWLFCPSKVAIIFVFRTILASYAALAIALWMEMDSPRWAIMSVWVVAQNSSRGEILSKAYWVILGNIVGIIAVLCIMSSFPQQSLLFELTVALWVSVCCWFASCTRHFLSFGWSMAGFSCAIVLFASVKDPDTTFMMAMSRGSYFILGIFIENLVARLFEVNLHHYAHQKLNSDLKKAVEGALTSVLHIVQGKNWAAAQSDHMLTSIISLNHNVEFREIELKGTGHTGDHARATLSLVSSLLVKAMGFSIYLKEMKNQLQLFNQILPQAESTIQFIIKGLKTNEDLKILLASVNKLRWECRQKISDSFYRDVRNSQELDTSYTQKSLNDRILYQNLREILAELESTLLELYKSQDTSLQDNFKFSVKFPPDYKRAARNAIRAFVTITIGCLLWEITGWNNATVFLAFLCMGCSRFCVFDNIIVACVGWFKGICIAIIVAFFFNMFIMPMITSFEILCLILLPPLVIGALAMCTPKYAPIAGGYMFFFCYLLGFENSGRVNESAFLNDAMALFISGLVALIAYRIIFPYHGRRLKHQMRQKLLDGLHNLANKSKPYSPREWINFVSGNFTILMRQLGIDKTVPTANTYRHGSMAVMLIGICVIRLRTMIENDIITQDIRNVLRVVLRRVAKFQGHKARYGQHARTVIIAYRAIKKFRQREAIEKNLAVRMELSVAISVLILMTYALDKDASFLRVKSYRSLFY</sequence>
<dbReference type="GO" id="GO:0022857">
    <property type="term" value="F:transmembrane transporter activity"/>
    <property type="evidence" value="ECO:0007669"/>
    <property type="project" value="InterPro"/>
</dbReference>
<reference evidence="3" key="1">
    <citation type="submission" date="2022-10" db="EMBL/GenBank/DDBJ databases">
        <authorList>
            <person name="Botero Cardona J."/>
        </authorList>
    </citation>
    <scope>NUCLEOTIDE SEQUENCE</scope>
    <source>
        <strain evidence="3">LMG 31819</strain>
        <strain evidence="2">R-53529</strain>
    </source>
</reference>
<name>A0A9W4TQP6_9PROT</name>
<dbReference type="EMBL" id="CAMXCM010000006">
    <property type="protein sequence ID" value="CAI3952015.1"/>
    <property type="molecule type" value="Genomic_DNA"/>
</dbReference>
<keyword evidence="1" id="KW-0812">Transmembrane</keyword>
<dbReference type="RefSeq" id="WP_271790133.1">
    <property type="nucleotide sequence ID" value="NZ_CAMXCJ010000005.1"/>
</dbReference>
<keyword evidence="1" id="KW-1133">Transmembrane helix</keyword>
<organism evidence="3 4">
    <name type="scientific">Commensalibacter communis</name>
    <dbReference type="NCBI Taxonomy" id="2972786"/>
    <lineage>
        <taxon>Bacteria</taxon>
        <taxon>Pseudomonadati</taxon>
        <taxon>Pseudomonadota</taxon>
        <taxon>Alphaproteobacteria</taxon>
        <taxon>Acetobacterales</taxon>
        <taxon>Acetobacteraceae</taxon>
    </lineage>
</organism>
<evidence type="ECO:0000313" key="5">
    <source>
        <dbReference type="Proteomes" id="UP001154259"/>
    </source>
</evidence>
<gene>
    <name evidence="2" type="ORF">R53529_LOCUS1701</name>
    <name evidence="3" type="ORF">R53530_LOCUS1885</name>
</gene>
<dbReference type="GO" id="GO:0005886">
    <property type="term" value="C:plasma membrane"/>
    <property type="evidence" value="ECO:0007669"/>
    <property type="project" value="InterPro"/>
</dbReference>
<evidence type="ECO:0000256" key="1">
    <source>
        <dbReference type="SAM" id="Phobius"/>
    </source>
</evidence>
<feature type="transmembrane region" description="Helical" evidence="1">
    <location>
        <begin position="76"/>
        <end position="95"/>
    </location>
</feature>
<dbReference type="AlphaFoldDB" id="A0A9W4TQP6"/>
<feature type="transmembrane region" description="Helical" evidence="1">
    <location>
        <begin position="493"/>
        <end position="510"/>
    </location>
</feature>